<sequence>MRNLTVNDVAKALNKSPQYIRICLQKGLLPFGTAAKMPGSNQWSYCIFPKKFKEYVGDEAV</sequence>
<proteinExistence type="predicted"/>
<evidence type="ECO:0000313" key="1">
    <source>
        <dbReference type="EMBL" id="EKB32171.1"/>
    </source>
</evidence>
<name>K1JPM5_9BURK</name>
<dbReference type="AlphaFoldDB" id="K1JPM5"/>
<gene>
    <name evidence="1" type="ORF">HMPREF9465_00186</name>
</gene>
<accession>K1JPM5</accession>
<dbReference type="Proteomes" id="UP000005835">
    <property type="component" value="Unassembled WGS sequence"/>
</dbReference>
<dbReference type="HOGENOM" id="CLU_186196_1_0_4"/>
<organism evidence="1 2">
    <name type="scientific">Sutterella wadsworthensis 2_1_59BFAA</name>
    <dbReference type="NCBI Taxonomy" id="742823"/>
    <lineage>
        <taxon>Bacteria</taxon>
        <taxon>Pseudomonadati</taxon>
        <taxon>Pseudomonadota</taxon>
        <taxon>Betaproteobacteria</taxon>
        <taxon>Burkholderiales</taxon>
        <taxon>Sutterellaceae</taxon>
        <taxon>Sutterella</taxon>
    </lineage>
</organism>
<dbReference type="eggNOG" id="ENOG5033BWS">
    <property type="taxonomic scope" value="Bacteria"/>
</dbReference>
<dbReference type="STRING" id="742823.HMPREF9465_00186"/>
<keyword evidence="2" id="KW-1185">Reference proteome</keyword>
<reference evidence="1 2" key="1">
    <citation type="submission" date="2012-05" db="EMBL/GenBank/DDBJ databases">
        <title>The Genome Sequence of Sutterella wadsworthensis 2_1_59BFAA.</title>
        <authorList>
            <consortium name="The Broad Institute Genome Sequencing Platform"/>
            <person name="Earl A."/>
            <person name="Ward D."/>
            <person name="Feldgarden M."/>
            <person name="Gevers D."/>
            <person name="Daigneault M."/>
            <person name="Strauss J."/>
            <person name="Allen-Vercoe E."/>
            <person name="Walker B."/>
            <person name="Young S.K."/>
            <person name="Zeng Q."/>
            <person name="Gargeya S."/>
            <person name="Fitzgerald M."/>
            <person name="Haas B."/>
            <person name="Abouelleil A."/>
            <person name="Alvarado L."/>
            <person name="Arachchi H.M."/>
            <person name="Berlin A.M."/>
            <person name="Chapman S.B."/>
            <person name="Goldberg J."/>
            <person name="Griggs A."/>
            <person name="Gujja S."/>
            <person name="Hansen M."/>
            <person name="Howarth C."/>
            <person name="Imamovic A."/>
            <person name="Larimer J."/>
            <person name="McCowen C."/>
            <person name="Montmayeur A."/>
            <person name="Murphy C."/>
            <person name="Neiman D."/>
            <person name="Pearson M."/>
            <person name="Priest M."/>
            <person name="Roberts A."/>
            <person name="Saif S."/>
            <person name="Shea T."/>
            <person name="Sisk P."/>
            <person name="Sykes S."/>
            <person name="Wortman J."/>
            <person name="Nusbaum C."/>
            <person name="Birren B."/>
        </authorList>
    </citation>
    <scope>NUCLEOTIDE SEQUENCE [LARGE SCALE GENOMIC DNA]</scope>
    <source>
        <strain evidence="1 2">2_1_59BFAA</strain>
    </source>
</reference>
<protein>
    <recommendedName>
        <fullName evidence="3">Helix-turn-helix domain-containing protein</fullName>
    </recommendedName>
</protein>
<evidence type="ECO:0000313" key="2">
    <source>
        <dbReference type="Proteomes" id="UP000005835"/>
    </source>
</evidence>
<comment type="caution">
    <text evidence="1">The sequence shown here is derived from an EMBL/GenBank/DDBJ whole genome shotgun (WGS) entry which is preliminary data.</text>
</comment>
<dbReference type="EMBL" id="ADMG01000007">
    <property type="protein sequence ID" value="EKB32171.1"/>
    <property type="molecule type" value="Genomic_DNA"/>
</dbReference>
<evidence type="ECO:0008006" key="3">
    <source>
        <dbReference type="Google" id="ProtNLM"/>
    </source>
</evidence>